<organism evidence="2 3">
    <name type="scientific">Rousettus aegyptiacus</name>
    <name type="common">Egyptian fruit bat</name>
    <name type="synonym">Pteropus aegyptiacus</name>
    <dbReference type="NCBI Taxonomy" id="9407"/>
    <lineage>
        <taxon>Eukaryota</taxon>
        <taxon>Metazoa</taxon>
        <taxon>Chordata</taxon>
        <taxon>Craniata</taxon>
        <taxon>Vertebrata</taxon>
        <taxon>Euteleostomi</taxon>
        <taxon>Mammalia</taxon>
        <taxon>Eutheria</taxon>
        <taxon>Laurasiatheria</taxon>
        <taxon>Chiroptera</taxon>
        <taxon>Yinpterochiroptera</taxon>
        <taxon>Pteropodoidea</taxon>
        <taxon>Pteropodidae</taxon>
        <taxon>Rousettinae</taxon>
        <taxon>Rousettus</taxon>
    </lineage>
</organism>
<evidence type="ECO:0000256" key="1">
    <source>
        <dbReference type="SAM" id="Phobius"/>
    </source>
</evidence>
<comment type="caution">
    <text evidence="2">The sequence shown here is derived from an EMBL/GenBank/DDBJ whole genome shotgun (WGS) entry which is preliminary data.</text>
</comment>
<dbReference type="Proteomes" id="UP000593571">
    <property type="component" value="Unassembled WGS sequence"/>
</dbReference>
<keyword evidence="3" id="KW-1185">Reference proteome</keyword>
<name>A0A7J8CHX6_ROUAE</name>
<reference evidence="2 3" key="1">
    <citation type="journal article" date="2020" name="Nature">
        <title>Six reference-quality genomes reveal evolution of bat adaptations.</title>
        <authorList>
            <person name="Jebb D."/>
            <person name="Huang Z."/>
            <person name="Pippel M."/>
            <person name="Hughes G.M."/>
            <person name="Lavrichenko K."/>
            <person name="Devanna P."/>
            <person name="Winkler S."/>
            <person name="Jermiin L.S."/>
            <person name="Skirmuntt E.C."/>
            <person name="Katzourakis A."/>
            <person name="Burkitt-Gray L."/>
            <person name="Ray D.A."/>
            <person name="Sullivan K.A.M."/>
            <person name="Roscito J.G."/>
            <person name="Kirilenko B.M."/>
            <person name="Davalos L.M."/>
            <person name="Corthals A.P."/>
            <person name="Power M.L."/>
            <person name="Jones G."/>
            <person name="Ransome R.D."/>
            <person name="Dechmann D.K.N."/>
            <person name="Locatelli A.G."/>
            <person name="Puechmaille S.J."/>
            <person name="Fedrigo O."/>
            <person name="Jarvis E.D."/>
            <person name="Hiller M."/>
            <person name="Vernes S.C."/>
            <person name="Myers E.W."/>
            <person name="Teeling E.C."/>
        </authorList>
    </citation>
    <scope>NUCLEOTIDE SEQUENCE [LARGE SCALE GENOMIC DNA]</scope>
    <source>
        <strain evidence="2">MRouAeg1</strain>
        <tissue evidence="2">Muscle</tissue>
    </source>
</reference>
<proteinExistence type="predicted"/>
<keyword evidence="1" id="KW-0812">Transmembrane</keyword>
<evidence type="ECO:0000313" key="2">
    <source>
        <dbReference type="EMBL" id="KAF6410438.1"/>
    </source>
</evidence>
<protein>
    <submittedName>
        <fullName evidence="2">Uncharacterized protein</fullName>
    </submittedName>
</protein>
<feature type="transmembrane region" description="Helical" evidence="1">
    <location>
        <begin position="86"/>
        <end position="108"/>
    </location>
</feature>
<feature type="transmembrane region" description="Helical" evidence="1">
    <location>
        <begin position="59"/>
        <end position="80"/>
    </location>
</feature>
<gene>
    <name evidence="2" type="ORF">HJG63_008994</name>
</gene>
<dbReference type="AlphaFoldDB" id="A0A7J8CHX6"/>
<sequence length="133" mass="14870">MSTYVHACMCVCVFCNFYICFKHAFLSFPTHFKNPAWNSLGFLTPVNSVSSILGNSQPLLLLELFLSILSPVLELLLIAMSHSFPYLLICILYFLSFGLSVLCSVAFFSNPSASSQIISLAKSNFYCILKFQL</sequence>
<dbReference type="EMBL" id="JACASE010000014">
    <property type="protein sequence ID" value="KAF6410438.1"/>
    <property type="molecule type" value="Genomic_DNA"/>
</dbReference>
<keyword evidence="1" id="KW-0472">Membrane</keyword>
<evidence type="ECO:0000313" key="3">
    <source>
        <dbReference type="Proteomes" id="UP000593571"/>
    </source>
</evidence>
<keyword evidence="1" id="KW-1133">Transmembrane helix</keyword>
<accession>A0A7J8CHX6</accession>